<dbReference type="RefSeq" id="XP_060669153.1">
    <property type="nucleotide sequence ID" value="XM_060813170.1"/>
</dbReference>
<dbReference type="Pfam" id="PF00078">
    <property type="entry name" value="RVT_1"/>
    <property type="match status" value="1"/>
</dbReference>
<dbReference type="GeneID" id="132800154"/>
<organism evidence="3 4">
    <name type="scientific">Ziziphus jujuba</name>
    <name type="common">Chinese jujube</name>
    <name type="synonym">Ziziphus sativa</name>
    <dbReference type="NCBI Taxonomy" id="326968"/>
    <lineage>
        <taxon>Eukaryota</taxon>
        <taxon>Viridiplantae</taxon>
        <taxon>Streptophyta</taxon>
        <taxon>Embryophyta</taxon>
        <taxon>Tracheophyta</taxon>
        <taxon>Spermatophyta</taxon>
        <taxon>Magnoliopsida</taxon>
        <taxon>eudicotyledons</taxon>
        <taxon>Gunneridae</taxon>
        <taxon>Pentapetalae</taxon>
        <taxon>rosids</taxon>
        <taxon>fabids</taxon>
        <taxon>Rosales</taxon>
        <taxon>Rhamnaceae</taxon>
        <taxon>Paliureae</taxon>
        <taxon>Ziziphus</taxon>
    </lineage>
</organism>
<dbReference type="SUPFAM" id="SSF56672">
    <property type="entry name" value="DNA/RNA polymerases"/>
    <property type="match status" value="1"/>
</dbReference>
<reference evidence="4" key="1">
    <citation type="submission" date="2025-08" db="UniProtKB">
        <authorList>
            <consortium name="RefSeq"/>
        </authorList>
    </citation>
    <scope>IDENTIFICATION</scope>
    <source>
        <tissue evidence="4">Seedling</tissue>
    </source>
</reference>
<keyword evidence="3" id="KW-1185">Reference proteome</keyword>
<dbReference type="Gene3D" id="3.60.10.10">
    <property type="entry name" value="Endonuclease/exonuclease/phosphatase"/>
    <property type="match status" value="1"/>
</dbReference>
<dbReference type="InterPro" id="IPR052343">
    <property type="entry name" value="Retrotransposon-Effector_Assoc"/>
</dbReference>
<dbReference type="Proteomes" id="UP001652623">
    <property type="component" value="Chromosome 12"/>
</dbReference>
<dbReference type="PANTHER" id="PTHR46890">
    <property type="entry name" value="NON-LTR RETROLELEMENT REVERSE TRANSCRIPTASE-LIKE PROTEIN-RELATED"/>
    <property type="match status" value="1"/>
</dbReference>
<feature type="domain" description="Endonuclease/exonuclease/phosphatase" evidence="2">
    <location>
        <begin position="4"/>
        <end position="202"/>
    </location>
</feature>
<evidence type="ECO:0000259" key="1">
    <source>
        <dbReference type="Pfam" id="PF00078"/>
    </source>
</evidence>
<dbReference type="InterPro" id="IPR005135">
    <property type="entry name" value="Endo/exonuclease/phosphatase"/>
</dbReference>
<sequence>MKVLSWNARGIENPRTFRAFLRSLKMKNPDIVFLMETHLLTRQLEQIRVRINMGGCFRVNRIRMGGGLALFWRRDLQVQVKSYSVGHIDSEILHPVKGWLYLTGFYGNPEENQRHHSWELLRRLQSTSSPVWFVLGDFNEILSLRDKLGGLPFSGYHYTWSNGREGEANVQELLDRSFCSLEGRLVFPAVNVRHLISSVSDHCPILLGLDDFSERNIQFGKRFHFEAIWTKEIECEQIIGNVWGSASDGQRHNTIIGVTDGLGIWDDNPVSFPKVFLNYFDNLFSTGGSLVDEDVLFGVHGRVSDEMNLNLSRPFTTDEVKASLFQMHPTKAPGCDGMPALFFQEYWPIVGPQLTEACLDVLNNNGDVSVVNHTLIALIPKIKEPRQVADYRPISLCTVIYKVISKTIVNRLKPILPLIMSREQSAFVPGRQITDNIMVAFELLHKLGKHQSSSNPLMAIKLDMSKAYDRVEWGFL</sequence>
<dbReference type="InterPro" id="IPR036691">
    <property type="entry name" value="Endo/exonu/phosph_ase_sf"/>
</dbReference>
<dbReference type="InterPro" id="IPR043502">
    <property type="entry name" value="DNA/RNA_pol_sf"/>
</dbReference>
<dbReference type="Pfam" id="PF03372">
    <property type="entry name" value="Exo_endo_phos"/>
    <property type="match status" value="1"/>
</dbReference>
<dbReference type="SUPFAM" id="SSF56219">
    <property type="entry name" value="DNase I-like"/>
    <property type="match status" value="1"/>
</dbReference>
<protein>
    <submittedName>
        <fullName evidence="4">Uncharacterized protein LOC132800154</fullName>
    </submittedName>
</protein>
<evidence type="ECO:0000313" key="4">
    <source>
        <dbReference type="RefSeq" id="XP_060669153.1"/>
    </source>
</evidence>
<evidence type="ECO:0000313" key="3">
    <source>
        <dbReference type="Proteomes" id="UP001652623"/>
    </source>
</evidence>
<proteinExistence type="predicted"/>
<dbReference type="InterPro" id="IPR000477">
    <property type="entry name" value="RT_dom"/>
</dbReference>
<feature type="domain" description="Reverse transcriptase" evidence="1">
    <location>
        <begin position="386"/>
        <end position="474"/>
    </location>
</feature>
<accession>A0ABM3ZXE8</accession>
<evidence type="ECO:0000259" key="2">
    <source>
        <dbReference type="Pfam" id="PF03372"/>
    </source>
</evidence>
<dbReference type="PANTHER" id="PTHR46890:SF48">
    <property type="entry name" value="RNA-DIRECTED DNA POLYMERASE"/>
    <property type="match status" value="1"/>
</dbReference>
<name>A0ABM3ZXE8_ZIZJJ</name>
<gene>
    <name evidence="4" type="primary">LOC132800154</name>
</gene>
<dbReference type="CDD" id="cd01650">
    <property type="entry name" value="RT_nLTR_like"/>
    <property type="match status" value="1"/>
</dbReference>